<sequence>MPAEIQRRFTRSAKTRSEMCSINRRMPKPTNEQLQPFRRLYRSRKRIQVSMQRWLF</sequence>
<proteinExistence type="predicted"/>
<keyword evidence="2" id="KW-1185">Reference proteome</keyword>
<feature type="region of interest" description="Disordered" evidence="1">
    <location>
        <begin position="1"/>
        <end position="31"/>
    </location>
</feature>
<accession>A0A915JTQ4</accession>
<name>A0A915JTQ4_ROMCU</name>
<evidence type="ECO:0000313" key="2">
    <source>
        <dbReference type="Proteomes" id="UP000887565"/>
    </source>
</evidence>
<organism evidence="2 3">
    <name type="scientific">Romanomermis culicivorax</name>
    <name type="common">Nematode worm</name>
    <dbReference type="NCBI Taxonomy" id="13658"/>
    <lineage>
        <taxon>Eukaryota</taxon>
        <taxon>Metazoa</taxon>
        <taxon>Ecdysozoa</taxon>
        <taxon>Nematoda</taxon>
        <taxon>Enoplea</taxon>
        <taxon>Dorylaimia</taxon>
        <taxon>Mermithida</taxon>
        <taxon>Mermithoidea</taxon>
        <taxon>Mermithidae</taxon>
        <taxon>Romanomermis</taxon>
    </lineage>
</organism>
<dbReference type="AlphaFoldDB" id="A0A915JTQ4"/>
<dbReference type="WBParaSite" id="nRc.2.0.1.t29735-RA">
    <property type="protein sequence ID" value="nRc.2.0.1.t29735-RA"/>
    <property type="gene ID" value="nRc.2.0.1.g29735"/>
</dbReference>
<evidence type="ECO:0000313" key="3">
    <source>
        <dbReference type="WBParaSite" id="nRc.2.0.1.t29735-RA"/>
    </source>
</evidence>
<protein>
    <submittedName>
        <fullName evidence="3">Uncharacterized protein</fullName>
    </submittedName>
</protein>
<reference evidence="3" key="1">
    <citation type="submission" date="2022-11" db="UniProtKB">
        <authorList>
            <consortium name="WormBaseParasite"/>
        </authorList>
    </citation>
    <scope>IDENTIFICATION</scope>
</reference>
<dbReference type="Proteomes" id="UP000887565">
    <property type="component" value="Unplaced"/>
</dbReference>
<evidence type="ECO:0000256" key="1">
    <source>
        <dbReference type="SAM" id="MobiDB-lite"/>
    </source>
</evidence>